<sequence>MNIRNYLISTDSSLEYDLGKLRKKIVEHYVHPYFDNKTAQKTFINEAYAHFLKERHKVVFFSGVTKVLKELNKHYMLGVLTNGNADVNLLGLGHFFNFSISAMDAKSNKPNPTHFEMAKEISGIAFQNTLHVGDHPINDIRGARDLGINTIWFNFKNNPWELDKNPPIEFNQWSEFINLLSSNYD</sequence>
<protein>
    <recommendedName>
        <fullName evidence="5">HAD family hydrolase</fullName>
    </recommendedName>
</protein>
<comment type="cofactor">
    <cofactor evidence="1">
        <name>Mg(2+)</name>
        <dbReference type="ChEBI" id="CHEBI:18420"/>
    </cofactor>
</comment>
<accession>A0A382GQM8</accession>
<keyword evidence="2" id="KW-0378">Hydrolase</keyword>
<evidence type="ECO:0000256" key="3">
    <source>
        <dbReference type="ARBA" id="ARBA00022842"/>
    </source>
</evidence>
<dbReference type="InterPro" id="IPR036412">
    <property type="entry name" value="HAD-like_sf"/>
</dbReference>
<dbReference type="GO" id="GO:0009231">
    <property type="term" value="P:riboflavin biosynthetic process"/>
    <property type="evidence" value="ECO:0007669"/>
    <property type="project" value="TreeGrafter"/>
</dbReference>
<dbReference type="AlphaFoldDB" id="A0A382GQM8"/>
<dbReference type="NCBIfam" id="TIGR01549">
    <property type="entry name" value="HAD-SF-IA-v1"/>
    <property type="match status" value="1"/>
</dbReference>
<organism evidence="4">
    <name type="scientific">marine metagenome</name>
    <dbReference type="NCBI Taxonomy" id="408172"/>
    <lineage>
        <taxon>unclassified sequences</taxon>
        <taxon>metagenomes</taxon>
        <taxon>ecological metagenomes</taxon>
    </lineage>
</organism>
<proteinExistence type="predicted"/>
<dbReference type="SUPFAM" id="SSF56784">
    <property type="entry name" value="HAD-like"/>
    <property type="match status" value="1"/>
</dbReference>
<dbReference type="Gene3D" id="3.40.50.1000">
    <property type="entry name" value="HAD superfamily/HAD-like"/>
    <property type="match status" value="1"/>
</dbReference>
<dbReference type="InterPro" id="IPR023214">
    <property type="entry name" value="HAD_sf"/>
</dbReference>
<dbReference type="GO" id="GO:0016787">
    <property type="term" value="F:hydrolase activity"/>
    <property type="evidence" value="ECO:0007669"/>
    <property type="project" value="UniProtKB-KW"/>
</dbReference>
<dbReference type="PANTHER" id="PTHR46470:SF4">
    <property type="entry name" value="5-AMINO-6-(5-PHOSPHO-D-RIBITYLAMINO)URACIL PHOSPHATASE YIGB"/>
    <property type="match status" value="1"/>
</dbReference>
<name>A0A382GQM8_9ZZZZ</name>
<dbReference type="PANTHER" id="PTHR46470">
    <property type="entry name" value="N-ACYLNEURAMINATE-9-PHOSPHATASE"/>
    <property type="match status" value="1"/>
</dbReference>
<reference evidence="4" key="1">
    <citation type="submission" date="2018-05" db="EMBL/GenBank/DDBJ databases">
        <authorList>
            <person name="Lanie J.A."/>
            <person name="Ng W.-L."/>
            <person name="Kazmierczak K.M."/>
            <person name="Andrzejewski T.M."/>
            <person name="Davidsen T.M."/>
            <person name="Wayne K.J."/>
            <person name="Tettelin H."/>
            <person name="Glass J.I."/>
            <person name="Rusch D."/>
            <person name="Podicherti R."/>
            <person name="Tsui H.-C.T."/>
            <person name="Winkler M.E."/>
        </authorList>
    </citation>
    <scope>NUCLEOTIDE SEQUENCE</scope>
</reference>
<evidence type="ECO:0000256" key="1">
    <source>
        <dbReference type="ARBA" id="ARBA00001946"/>
    </source>
</evidence>
<keyword evidence="3" id="KW-0460">Magnesium</keyword>
<dbReference type="InterPro" id="IPR006439">
    <property type="entry name" value="HAD-SF_hydro_IA"/>
</dbReference>
<dbReference type="EMBL" id="UINC01056431">
    <property type="protein sequence ID" value="SVB76461.1"/>
    <property type="molecule type" value="Genomic_DNA"/>
</dbReference>
<dbReference type="NCBIfam" id="TIGR01509">
    <property type="entry name" value="HAD-SF-IA-v3"/>
    <property type="match status" value="1"/>
</dbReference>
<dbReference type="Pfam" id="PF13419">
    <property type="entry name" value="HAD_2"/>
    <property type="match status" value="1"/>
</dbReference>
<dbReference type="InterPro" id="IPR051400">
    <property type="entry name" value="HAD-like_hydrolase"/>
</dbReference>
<gene>
    <name evidence="4" type="ORF">METZ01_LOCUS229315</name>
</gene>
<dbReference type="InterPro" id="IPR041492">
    <property type="entry name" value="HAD_2"/>
</dbReference>
<evidence type="ECO:0008006" key="5">
    <source>
        <dbReference type="Google" id="ProtNLM"/>
    </source>
</evidence>
<evidence type="ECO:0000256" key="2">
    <source>
        <dbReference type="ARBA" id="ARBA00022801"/>
    </source>
</evidence>
<evidence type="ECO:0000313" key="4">
    <source>
        <dbReference type="EMBL" id="SVB76461.1"/>
    </source>
</evidence>